<keyword evidence="3" id="KW-0597">Phosphoprotein</keyword>
<dbReference type="GO" id="GO:0006166">
    <property type="term" value="P:purine ribonucleoside salvage"/>
    <property type="evidence" value="ECO:0007669"/>
    <property type="project" value="TreeGrafter"/>
</dbReference>
<dbReference type="Gene3D" id="3.40.120.10">
    <property type="entry name" value="Alpha-D-Glucose-1,6-Bisphosphate, subunit A, domain 3"/>
    <property type="match status" value="3"/>
</dbReference>
<comment type="cofactor">
    <cofactor evidence="1">
        <name>Mg(2+)</name>
        <dbReference type="ChEBI" id="CHEBI:18420"/>
    </cofactor>
</comment>
<comment type="caution">
    <text evidence="12">The sequence shown here is derived from an EMBL/GenBank/DDBJ whole genome shotgun (WGS) entry which is preliminary data.</text>
</comment>
<evidence type="ECO:0000259" key="9">
    <source>
        <dbReference type="Pfam" id="PF02878"/>
    </source>
</evidence>
<sequence>MTSTDSTDSIDSTSGATGADAGSGAEDVASLTRRVEAWIADDPDAFSRNELTAVLQTIRSEDETVREAALEDLRDRFSGSLQFGTAGLRGAMQAGPNRMNRAVILRAAAGLAAYLVDSLGEQDAQPDHKHGLLHRHEPAAPARPKIVVGYDARHNSHTYALDSAAVFTAAGLDVVLLPSALPTPVLAFAVRHLDADAGVMVTASHNPPADNGYKVYLGGRAVTGSGQGAQIVPPFDALIAAKIAAAPPAVQVPRAEEGWSIAGPEVLTAYLDAVGALADDTAPRDLSIVVTPLHGVGGAVVDHVLRAAGYQDVFLVPEQADPDPAFPTVAFPNPEEPGAIDLSLAYAQTLGADLVIANDPDADRCAVAVKDHRAEQDFATNSGGDTGPREGWRMLHGDEVGALLGELVASRETSGLLASSIVSSRLLGRIAAAHGLDHASTLTGFKWISRVDGLVFGYEEALGYCVDPGTVRDKDGISAALLMVQLADRLKAQGRTLVDALDDLARAHGLHLTDQLSARFTDLAQIPLTMQRLRTSPPASLAGSAVIETVDLSDGVDGLPPTDGLRLVAEDGSRVIVRPSGTEPKVKCYLEVIVPVASDASVDEVTEARHTAAGRLQAIRADMSSALGISPA</sequence>
<dbReference type="InterPro" id="IPR016055">
    <property type="entry name" value="A-D-PHexomutase_a/b/a-I/II/III"/>
</dbReference>
<dbReference type="SUPFAM" id="SSF55957">
    <property type="entry name" value="Phosphoglucomutase, C-terminal domain"/>
    <property type="match status" value="1"/>
</dbReference>
<protein>
    <submittedName>
        <fullName evidence="12">Phospho-sugar mutase</fullName>
    </submittedName>
</protein>
<dbReference type="GO" id="GO:0000287">
    <property type="term" value="F:magnesium ion binding"/>
    <property type="evidence" value="ECO:0007669"/>
    <property type="project" value="InterPro"/>
</dbReference>
<evidence type="ECO:0000259" key="10">
    <source>
        <dbReference type="Pfam" id="PF02879"/>
    </source>
</evidence>
<dbReference type="InterPro" id="IPR005845">
    <property type="entry name" value="A-D-PHexomutase_a/b/a-II"/>
</dbReference>
<dbReference type="InterPro" id="IPR005841">
    <property type="entry name" value="Alpha-D-phosphohexomutase_SF"/>
</dbReference>
<feature type="domain" description="Alpha-D-phosphohexomutase C-terminal" evidence="8">
    <location>
        <begin position="556"/>
        <end position="592"/>
    </location>
</feature>
<dbReference type="SUPFAM" id="SSF53738">
    <property type="entry name" value="Phosphoglucomutase, first 3 domains"/>
    <property type="match status" value="3"/>
</dbReference>
<evidence type="ECO:0000256" key="1">
    <source>
        <dbReference type="ARBA" id="ARBA00001946"/>
    </source>
</evidence>
<evidence type="ECO:0000256" key="4">
    <source>
        <dbReference type="ARBA" id="ARBA00022723"/>
    </source>
</evidence>
<evidence type="ECO:0000259" key="8">
    <source>
        <dbReference type="Pfam" id="PF00408"/>
    </source>
</evidence>
<dbReference type="InterPro" id="IPR005844">
    <property type="entry name" value="A-D-PHexomutase_a/b/a-I"/>
</dbReference>
<keyword evidence="13" id="KW-1185">Reference proteome</keyword>
<dbReference type="PRINTS" id="PR00509">
    <property type="entry name" value="PGMPMM"/>
</dbReference>
<dbReference type="Pfam" id="PF02878">
    <property type="entry name" value="PGM_PMM_I"/>
    <property type="match status" value="1"/>
</dbReference>
<dbReference type="CDD" id="cd05799">
    <property type="entry name" value="PGM2"/>
    <property type="match status" value="1"/>
</dbReference>
<dbReference type="InterPro" id="IPR005846">
    <property type="entry name" value="A-D-PHexomutase_a/b/a-III"/>
</dbReference>
<feature type="region of interest" description="Disordered" evidence="7">
    <location>
        <begin position="1"/>
        <end position="25"/>
    </location>
</feature>
<evidence type="ECO:0000256" key="5">
    <source>
        <dbReference type="ARBA" id="ARBA00022842"/>
    </source>
</evidence>
<dbReference type="PANTHER" id="PTHR45745">
    <property type="entry name" value="PHOSPHOMANNOMUTASE 45A"/>
    <property type="match status" value="1"/>
</dbReference>
<reference evidence="12 13" key="1">
    <citation type="submission" date="2020-07" db="EMBL/GenBank/DDBJ databases">
        <title>MOT database genomes.</title>
        <authorList>
            <person name="Joseph S."/>
            <person name="Aduse-Opoku J."/>
            <person name="Hashim A."/>
            <person name="Wade W."/>
            <person name="Curtis M."/>
        </authorList>
    </citation>
    <scope>NUCLEOTIDE SEQUENCE [LARGE SCALE GENOMIC DNA]</scope>
    <source>
        <strain evidence="12 13">DSM 100099</strain>
    </source>
</reference>
<dbReference type="InterPro" id="IPR036900">
    <property type="entry name" value="A-D-PHexomutase_C_sf"/>
</dbReference>
<organism evidence="12 13">
    <name type="scientific">Sanguibacter inulinus</name>
    <dbReference type="NCBI Taxonomy" id="60922"/>
    <lineage>
        <taxon>Bacteria</taxon>
        <taxon>Bacillati</taxon>
        <taxon>Actinomycetota</taxon>
        <taxon>Actinomycetes</taxon>
        <taxon>Micrococcales</taxon>
        <taxon>Sanguibacteraceae</taxon>
        <taxon>Sanguibacter</taxon>
    </lineage>
</organism>
<keyword evidence="6" id="KW-0413">Isomerase</keyword>
<dbReference type="Gene3D" id="3.30.310.50">
    <property type="entry name" value="Alpha-D-phosphohexomutase, C-terminal domain"/>
    <property type="match status" value="1"/>
</dbReference>
<evidence type="ECO:0000256" key="6">
    <source>
        <dbReference type="ARBA" id="ARBA00023235"/>
    </source>
</evidence>
<dbReference type="PROSITE" id="PS00710">
    <property type="entry name" value="PGM_PMM"/>
    <property type="match status" value="1"/>
</dbReference>
<dbReference type="RefSeq" id="WP_179913939.1">
    <property type="nucleotide sequence ID" value="NZ_JACBYE010000038.1"/>
</dbReference>
<dbReference type="GO" id="GO:0008973">
    <property type="term" value="F:phosphopentomutase activity"/>
    <property type="evidence" value="ECO:0007669"/>
    <property type="project" value="TreeGrafter"/>
</dbReference>
<evidence type="ECO:0000256" key="7">
    <source>
        <dbReference type="SAM" id="MobiDB-lite"/>
    </source>
</evidence>
<feature type="domain" description="Alpha-D-phosphohexomutase alpha/beta/alpha" evidence="9">
    <location>
        <begin position="142"/>
        <end position="218"/>
    </location>
</feature>
<comment type="similarity">
    <text evidence="2">Belongs to the phosphohexose mutase family.</text>
</comment>
<keyword evidence="4" id="KW-0479">Metal-binding</keyword>
<accession>A0A853EVX5</accession>
<gene>
    <name evidence="12" type="ORF">HZZ10_13755</name>
</gene>
<dbReference type="InterPro" id="IPR005843">
    <property type="entry name" value="A-D-PHexomutase_C"/>
</dbReference>
<dbReference type="Pfam" id="PF02880">
    <property type="entry name" value="PGM_PMM_III"/>
    <property type="match status" value="1"/>
</dbReference>
<evidence type="ECO:0000313" key="13">
    <source>
        <dbReference type="Proteomes" id="UP000561011"/>
    </source>
</evidence>
<dbReference type="Pfam" id="PF02879">
    <property type="entry name" value="PGM_PMM_II"/>
    <property type="match status" value="1"/>
</dbReference>
<evidence type="ECO:0000313" key="12">
    <source>
        <dbReference type="EMBL" id="NYS94580.1"/>
    </source>
</evidence>
<dbReference type="Proteomes" id="UP000561011">
    <property type="component" value="Unassembled WGS sequence"/>
</dbReference>
<evidence type="ECO:0000256" key="3">
    <source>
        <dbReference type="ARBA" id="ARBA00022553"/>
    </source>
</evidence>
<name>A0A853EVX5_9MICO</name>
<dbReference type="Pfam" id="PF00408">
    <property type="entry name" value="PGM_PMM_IV"/>
    <property type="match status" value="1"/>
</dbReference>
<feature type="domain" description="Alpha-D-phosphohexomutase alpha/beta/alpha" evidence="10">
    <location>
        <begin position="269"/>
        <end position="371"/>
    </location>
</feature>
<keyword evidence="5" id="KW-0460">Magnesium</keyword>
<dbReference type="PANTHER" id="PTHR45745:SF1">
    <property type="entry name" value="PHOSPHOGLUCOMUTASE 2B-RELATED"/>
    <property type="match status" value="1"/>
</dbReference>
<dbReference type="InterPro" id="IPR016066">
    <property type="entry name" value="A-D-PHexomutase_CS"/>
</dbReference>
<dbReference type="AlphaFoldDB" id="A0A853EVX5"/>
<dbReference type="GO" id="GO:0005975">
    <property type="term" value="P:carbohydrate metabolic process"/>
    <property type="evidence" value="ECO:0007669"/>
    <property type="project" value="InterPro"/>
</dbReference>
<proteinExistence type="inferred from homology"/>
<dbReference type="EMBL" id="JACBYE010000038">
    <property type="protein sequence ID" value="NYS94580.1"/>
    <property type="molecule type" value="Genomic_DNA"/>
</dbReference>
<feature type="domain" description="Alpha-D-phosphohexomutase alpha/beta/alpha" evidence="11">
    <location>
        <begin position="397"/>
        <end position="503"/>
    </location>
</feature>
<evidence type="ECO:0000259" key="11">
    <source>
        <dbReference type="Pfam" id="PF02880"/>
    </source>
</evidence>
<evidence type="ECO:0000256" key="2">
    <source>
        <dbReference type="ARBA" id="ARBA00010231"/>
    </source>
</evidence>